<dbReference type="InterPro" id="IPR041662">
    <property type="entry name" value="SusD-like_2"/>
</dbReference>
<dbReference type="Pfam" id="PF12771">
    <property type="entry name" value="SusD-like_2"/>
    <property type="match status" value="1"/>
</dbReference>
<reference evidence="1 2" key="1">
    <citation type="submission" date="2019-02" db="EMBL/GenBank/DDBJ databases">
        <title>Genomic Encyclopedia of Archaeal and Bacterial Type Strains, Phase II (KMG-II): from individual species to whole genera.</title>
        <authorList>
            <person name="Goeker M."/>
        </authorList>
    </citation>
    <scope>NUCLEOTIDE SEQUENCE [LARGE SCALE GENOMIC DNA]</scope>
    <source>
        <strain evidence="1 2">DSM 21411</strain>
    </source>
</reference>
<organism evidence="1 2">
    <name type="scientific">Cecembia calidifontis</name>
    <dbReference type="NCBI Taxonomy" id="1187080"/>
    <lineage>
        <taxon>Bacteria</taxon>
        <taxon>Pseudomonadati</taxon>
        <taxon>Bacteroidota</taxon>
        <taxon>Cytophagia</taxon>
        <taxon>Cytophagales</taxon>
        <taxon>Cyclobacteriaceae</taxon>
        <taxon>Cecembia</taxon>
    </lineage>
</organism>
<sequence>MEDNIMKSKFIKILTALLIIQISWFSSCTSDFEEINSNPNSPETVPSSLLLPTVLRSTAGQVASQAWGIGNVVMQYTAKIQFTNEDRYNWGPFGNPYSTYYNSLRDLNNIINISEPLGQNNYVGIAKVIRAFQFSFMTDAYGDLPYSQATLAKDQINYPVFDTQEAIYEGILKELREANELLGSSNETVRGDILFGGDITKWKKFANSLRLRVLMRISLRKNPSTEMQQILSNPAQFPIFTGNNDHAVLQHLPDVPNQHDLFTTRSGSFDEFRLSKTMEKALKDLNDPRLFAYAQPTTSSGAGIVGNVNDYQGVPNGLSDEEALQYSPSGDPSKGGSNFISRVGLLWACNQCTPLANPTGYQTILMNYSELQFILAEARERGFISTGTAEEYYINGIKASFQYYESRYRLVNLPQIADKLVFNNSYVEQESVAYTGSQSEKLQKIGTQKWLALYFSGLENWFDWRRTGIPNIKPGPAAFETQVPRRFMYPSSVQALNEENYKAAISRQGPDNILTRVWWDVVR</sequence>
<accession>A0A4Q7PC94</accession>
<proteinExistence type="predicted"/>
<dbReference type="AlphaFoldDB" id="A0A4Q7PC94"/>
<evidence type="ECO:0000313" key="2">
    <source>
        <dbReference type="Proteomes" id="UP000292209"/>
    </source>
</evidence>
<keyword evidence="2" id="KW-1185">Reference proteome</keyword>
<protein>
    <submittedName>
        <fullName evidence="1">SusD-like starch-binding protein associating with outer membrane</fullName>
    </submittedName>
</protein>
<dbReference type="Proteomes" id="UP000292209">
    <property type="component" value="Unassembled WGS sequence"/>
</dbReference>
<dbReference type="EMBL" id="SGXG01000001">
    <property type="protein sequence ID" value="RZS97845.1"/>
    <property type="molecule type" value="Genomic_DNA"/>
</dbReference>
<dbReference type="PROSITE" id="PS51257">
    <property type="entry name" value="PROKAR_LIPOPROTEIN"/>
    <property type="match status" value="1"/>
</dbReference>
<dbReference type="InterPro" id="IPR011990">
    <property type="entry name" value="TPR-like_helical_dom_sf"/>
</dbReference>
<gene>
    <name evidence="1" type="ORF">BC751_3472</name>
</gene>
<dbReference type="Gene3D" id="1.25.40.390">
    <property type="match status" value="1"/>
</dbReference>
<comment type="caution">
    <text evidence="1">The sequence shown here is derived from an EMBL/GenBank/DDBJ whole genome shotgun (WGS) entry which is preliminary data.</text>
</comment>
<dbReference type="SUPFAM" id="SSF48452">
    <property type="entry name" value="TPR-like"/>
    <property type="match status" value="1"/>
</dbReference>
<evidence type="ECO:0000313" key="1">
    <source>
        <dbReference type="EMBL" id="RZS97845.1"/>
    </source>
</evidence>
<name>A0A4Q7PC94_9BACT</name>